<sequence length="161" mass="19416">MRYIFLILTLCTFLSARQSPEAEWWQDASQAQRDSIRASYEWGKPYDLGYTFAAYDMHEGAALWPVNLENLEFGRYHQRVYFLAKEIYGRKPTMWEQSRVAERLLFDLEWDRQQLLKRLQREREKYNGDYMKVWGAYNSGNGKHAVEIRDKVRFLRSLGWK</sequence>
<name>A0A0F9B602_9ZZZZ</name>
<accession>A0A0F9B602</accession>
<protein>
    <recommendedName>
        <fullName evidence="2">Transglycosylase SLT domain-containing protein</fullName>
    </recommendedName>
</protein>
<dbReference type="AlphaFoldDB" id="A0A0F9B602"/>
<organism evidence="1">
    <name type="scientific">marine sediment metagenome</name>
    <dbReference type="NCBI Taxonomy" id="412755"/>
    <lineage>
        <taxon>unclassified sequences</taxon>
        <taxon>metagenomes</taxon>
        <taxon>ecological metagenomes</taxon>
    </lineage>
</organism>
<dbReference type="EMBL" id="LAZR01042571">
    <property type="protein sequence ID" value="KKL09212.1"/>
    <property type="molecule type" value="Genomic_DNA"/>
</dbReference>
<gene>
    <name evidence="1" type="ORF">LCGC14_2568130</name>
</gene>
<evidence type="ECO:0008006" key="2">
    <source>
        <dbReference type="Google" id="ProtNLM"/>
    </source>
</evidence>
<evidence type="ECO:0000313" key="1">
    <source>
        <dbReference type="EMBL" id="KKL09212.1"/>
    </source>
</evidence>
<reference evidence="1" key="1">
    <citation type="journal article" date="2015" name="Nature">
        <title>Complex archaea that bridge the gap between prokaryotes and eukaryotes.</title>
        <authorList>
            <person name="Spang A."/>
            <person name="Saw J.H."/>
            <person name="Jorgensen S.L."/>
            <person name="Zaremba-Niedzwiedzka K."/>
            <person name="Martijn J."/>
            <person name="Lind A.E."/>
            <person name="van Eijk R."/>
            <person name="Schleper C."/>
            <person name="Guy L."/>
            <person name="Ettema T.J."/>
        </authorList>
    </citation>
    <scope>NUCLEOTIDE SEQUENCE</scope>
</reference>
<comment type="caution">
    <text evidence="1">The sequence shown here is derived from an EMBL/GenBank/DDBJ whole genome shotgun (WGS) entry which is preliminary data.</text>
</comment>
<proteinExistence type="predicted"/>